<keyword evidence="2" id="KW-1185">Reference proteome</keyword>
<dbReference type="Proteomes" id="UP001285921">
    <property type="component" value="Unassembled WGS sequence"/>
</dbReference>
<organism evidence="1 2">
    <name type="scientific">Paenibacillus glycanilyticus</name>
    <dbReference type="NCBI Taxonomy" id="126569"/>
    <lineage>
        <taxon>Bacteria</taxon>
        <taxon>Bacillati</taxon>
        <taxon>Bacillota</taxon>
        <taxon>Bacilli</taxon>
        <taxon>Bacillales</taxon>
        <taxon>Paenibacillaceae</taxon>
        <taxon>Paenibacillus</taxon>
    </lineage>
</organism>
<evidence type="ECO:0000313" key="2">
    <source>
        <dbReference type="Proteomes" id="UP001285921"/>
    </source>
</evidence>
<protein>
    <recommendedName>
        <fullName evidence="3">Sigma-70 family RNA polymerase sigma factor</fullName>
    </recommendedName>
</protein>
<proteinExistence type="predicted"/>
<evidence type="ECO:0000313" key="1">
    <source>
        <dbReference type="EMBL" id="GMK47599.1"/>
    </source>
</evidence>
<accession>A0ABQ6NSV6</accession>
<evidence type="ECO:0008006" key="3">
    <source>
        <dbReference type="Google" id="ProtNLM"/>
    </source>
</evidence>
<sequence length="203" mass="23551">MALAKLNMLANVYRIERTNEAFRAVYDELSDVRNMNRAIIMRAGNGDESDAMQIFHDVLMRILDKDVEFGRVFHSSLKNARIDFFRKRKRERTRQRSLDAMTDESADEGAATPKVLRSDYDLEHEVLKTKEADHRQVIDFLVDPTQVDTVTTLIVTEFPKHKTVTALAKALGLHHEVVKRKLHALSRRYDANRFGDYRDYLAV</sequence>
<comment type="caution">
    <text evidence="1">The sequence shown here is derived from an EMBL/GenBank/DDBJ whole genome shotgun (WGS) entry which is preliminary data.</text>
</comment>
<name>A0ABQ6NSV6_9BACL</name>
<gene>
    <name evidence="1" type="ORF">PghCCS26_47290</name>
</gene>
<reference evidence="1 2" key="1">
    <citation type="submission" date="2023-05" db="EMBL/GenBank/DDBJ databases">
        <title>Draft genome of Paenibacillus sp. CCS26.</title>
        <authorList>
            <person name="Akita H."/>
            <person name="Shinto Y."/>
            <person name="Kimura Z."/>
        </authorList>
    </citation>
    <scope>NUCLEOTIDE SEQUENCE [LARGE SCALE GENOMIC DNA]</scope>
    <source>
        <strain evidence="1 2">CCS26</strain>
    </source>
</reference>
<dbReference type="EMBL" id="BTCL01000021">
    <property type="protein sequence ID" value="GMK47599.1"/>
    <property type="molecule type" value="Genomic_DNA"/>
</dbReference>